<dbReference type="Pfam" id="PF08942">
    <property type="entry name" value="DUF1919"/>
    <property type="match status" value="1"/>
</dbReference>
<dbReference type="EMBL" id="MG780421">
    <property type="protein sequence ID" value="AVT42466.1"/>
    <property type="molecule type" value="Genomic_DNA"/>
</dbReference>
<organism evidence="6">
    <name type="scientific">Actinobacillus pleuropneumoniae serovar 17</name>
    <dbReference type="NCBI Taxonomy" id="2138311"/>
    <lineage>
        <taxon>Bacteria</taxon>
        <taxon>Pseudomonadati</taxon>
        <taxon>Pseudomonadota</taxon>
        <taxon>Gammaproteobacteria</taxon>
        <taxon>Pasteurellales</taxon>
        <taxon>Pasteurellaceae</taxon>
        <taxon>Actinobacillus</taxon>
    </lineage>
</organism>
<dbReference type="SUPFAM" id="SSF142795">
    <property type="entry name" value="CAC2185-like"/>
    <property type="match status" value="1"/>
</dbReference>
<reference evidence="6" key="1">
    <citation type="journal article" date="2018" name="Vet. Microbiol.">
        <title>Proposal of serovars 17 and 18 of Actinobacillus pleuropneumoniae based on serological and genotypic analysis.</title>
        <authorList>
            <person name="Bosse J.T."/>
            <person name="Li Y."/>
            <person name="Sarkoezi R."/>
            <person name="Fodor L."/>
            <person name="Lacouture S."/>
            <person name="Gottschalk M."/>
            <person name="Casas Amoribieta M."/>
            <person name="Angen O."/>
            <person name="Nedbalcova K."/>
            <person name="Holden M.T."/>
            <person name="Maskell D.J."/>
            <person name="Tucker A.W."/>
            <person name="Wren B.W."/>
            <person name="Rycroft A.N."/>
            <person name="Langford P.R."/>
        </authorList>
    </citation>
    <scope>NUCLEOTIDE SEQUENCE</scope>
    <source>
        <strain evidence="3">10907-11</strain>
        <strain evidence="4">11990-6</strain>
        <strain evidence="5">11990-7</strain>
        <strain evidence="1">16287-1</strain>
        <strain evidence="6">17102-10</strain>
        <strain evidence="2">17102-11</strain>
    </source>
</reference>
<evidence type="ECO:0000313" key="6">
    <source>
        <dbReference type="EMBL" id="AVT42466.1"/>
    </source>
</evidence>
<evidence type="ECO:0000313" key="1">
    <source>
        <dbReference type="EMBL" id="AVT42397.1"/>
    </source>
</evidence>
<name>A0A2R4FY72_ACTPL</name>
<evidence type="ECO:0000313" key="4">
    <source>
        <dbReference type="EMBL" id="AVT42438.1"/>
    </source>
</evidence>
<dbReference type="EMBL" id="MG780418">
    <property type="protein sequence ID" value="AVT42425.1"/>
    <property type="molecule type" value="Genomic_DNA"/>
</dbReference>
<dbReference type="EMBL" id="MG780420">
    <property type="protein sequence ID" value="AVT42452.1"/>
    <property type="molecule type" value="Genomic_DNA"/>
</dbReference>
<evidence type="ECO:0000313" key="3">
    <source>
        <dbReference type="EMBL" id="AVT42425.1"/>
    </source>
</evidence>
<dbReference type="InterPro" id="IPR037226">
    <property type="entry name" value="CAC2185-like_sf"/>
</dbReference>
<dbReference type="InterPro" id="IPR015037">
    <property type="entry name" value="DUF1919"/>
</dbReference>
<protein>
    <submittedName>
        <fullName evidence="6">Capsular polysaccharide biosynthesis protein Cps17F</fullName>
    </submittedName>
</protein>
<dbReference type="EMBL" id="MG780417">
    <property type="protein sequence ID" value="AVT42411.1"/>
    <property type="molecule type" value="Genomic_DNA"/>
</dbReference>
<accession>A0A2R4FY72</accession>
<dbReference type="EMBL" id="MG780416">
    <property type="protein sequence ID" value="AVT42397.1"/>
    <property type="molecule type" value="Genomic_DNA"/>
</dbReference>
<evidence type="ECO:0000313" key="5">
    <source>
        <dbReference type="EMBL" id="AVT42452.1"/>
    </source>
</evidence>
<sequence length="515" mass="59923">MENLNSNLRNKINEKNRARLKNKDFSILSSNCNGGVMLHDLGLRFNSPFINLYLKPKDFIKYCSNISHYISCDLKFIDNDKYPIAYLDDVEIRFLHYASNKEAEEKWISRTKRINLDNLFIMMTERDGCTYDDLLSFDALPIENKVVFTHKYYPDIKSSIYIPGFEDNEHVGVLLDFIGKSGERYYDYFNYVDWFNGVELSELKSGEMSEMFKMFLSEKNKVTPNKKAINKINLLHIDNNKLLFIEGLNYIEGFNSPDYTYLIKNLKIINLATNVEFEYPLGTVPKKEMSNTLYGDKYFDYTAAGTATMGFKGIDVNHLEEGLYEVQISVSENKEERNYQNINFTAGHLDKYASDDYFEYRLFKNQNKIYLAKRKLIGRNPISDYFISIEKEWIKGKTMHIEGAFVIPGIDITEFNQARYYLIAQKAITQKQYSFALGQIKKAGLGEKINNPQGSYNACYYATKMLKGIDMSALEFGFYDLYISLSYKSEVFTVKLNKQLEIGHQLLKLVDNIEE</sequence>
<dbReference type="EMBL" id="MG780419">
    <property type="protein sequence ID" value="AVT42438.1"/>
    <property type="molecule type" value="Genomic_DNA"/>
</dbReference>
<proteinExistence type="predicted"/>
<gene>
    <name evidence="6" type="primary">cps17F</name>
</gene>
<evidence type="ECO:0000313" key="2">
    <source>
        <dbReference type="EMBL" id="AVT42411.1"/>
    </source>
</evidence>
<dbReference type="AlphaFoldDB" id="A0A2R4FY72"/>